<keyword evidence="1" id="KW-0418">Kinase</keyword>
<dbReference type="PANTHER" id="PTHR40448:SF1">
    <property type="entry name" value="TWO-COMPONENT SENSOR HISTIDINE KINASE"/>
    <property type="match status" value="1"/>
</dbReference>
<dbReference type="InterPro" id="IPR003594">
    <property type="entry name" value="HATPase_dom"/>
</dbReference>
<dbReference type="PROSITE" id="PS50109">
    <property type="entry name" value="HIS_KIN"/>
    <property type="match status" value="1"/>
</dbReference>
<keyword evidence="2" id="KW-0902">Two-component regulatory system</keyword>
<keyword evidence="3" id="KW-0812">Transmembrane</keyword>
<evidence type="ECO:0000256" key="2">
    <source>
        <dbReference type="ARBA" id="ARBA00023012"/>
    </source>
</evidence>
<dbReference type="InterPro" id="IPR039506">
    <property type="entry name" value="SPOB_a"/>
</dbReference>
<proteinExistence type="predicted"/>
<reference evidence="5 6" key="1">
    <citation type="journal article" date="2018" name="Environ. Microbiol.">
        <title>Novel energy conservation strategies and behaviour of Pelotomaculum schinkii driving syntrophic propionate catabolism.</title>
        <authorList>
            <person name="Hidalgo-Ahumada C.A.P."/>
            <person name="Nobu M.K."/>
            <person name="Narihiro T."/>
            <person name="Tamaki H."/>
            <person name="Liu W.T."/>
            <person name="Kamagata Y."/>
            <person name="Stams A.J.M."/>
            <person name="Imachi H."/>
            <person name="Sousa D.Z."/>
        </authorList>
    </citation>
    <scope>NUCLEOTIDE SEQUENCE [LARGE SCALE GENOMIC DNA]</scope>
    <source>
        <strain evidence="5 6">HH</strain>
    </source>
</reference>
<comment type="caution">
    <text evidence="5">The sequence shown here is derived from an EMBL/GenBank/DDBJ whole genome shotgun (WGS) entry which is preliminary data.</text>
</comment>
<dbReference type="InterPro" id="IPR005467">
    <property type="entry name" value="His_kinase_dom"/>
</dbReference>
<dbReference type="SUPFAM" id="SSF55874">
    <property type="entry name" value="ATPase domain of HSP90 chaperone/DNA topoisomerase II/histidine kinase"/>
    <property type="match status" value="1"/>
</dbReference>
<dbReference type="Gene3D" id="3.30.565.10">
    <property type="entry name" value="Histidine kinase-like ATPase, C-terminal domain"/>
    <property type="match status" value="1"/>
</dbReference>
<dbReference type="EMBL" id="QFGA01000002">
    <property type="protein sequence ID" value="TEB05378.1"/>
    <property type="molecule type" value="Genomic_DNA"/>
</dbReference>
<dbReference type="Gene3D" id="1.10.287.130">
    <property type="match status" value="1"/>
</dbReference>
<dbReference type="Pfam" id="PF02518">
    <property type="entry name" value="HATPase_c"/>
    <property type="match status" value="1"/>
</dbReference>
<evidence type="ECO:0000256" key="3">
    <source>
        <dbReference type="SAM" id="Phobius"/>
    </source>
</evidence>
<dbReference type="Proteomes" id="UP000298324">
    <property type="component" value="Unassembled WGS sequence"/>
</dbReference>
<feature type="domain" description="Histidine kinase" evidence="4">
    <location>
        <begin position="115"/>
        <end position="276"/>
    </location>
</feature>
<dbReference type="PANTHER" id="PTHR40448">
    <property type="entry name" value="TWO-COMPONENT SENSOR HISTIDINE KINASE"/>
    <property type="match status" value="1"/>
</dbReference>
<dbReference type="AlphaFoldDB" id="A0A4Y7R8T8"/>
<sequence length="276" mass="32279">MNYLNENKAAFRIITFFLTQTFIILLAARVSNFYHKQIDLPDLFLTIIALSNFIIAIFIIKAFLNRDFLNNQISLYKNFTNETISMMRCERHDFINHLQVVYGLVFRKEHEAAKEYLNDIGINFRFNSQLLNLKNIYLRFLLQNKKNLAFENGITLTIDVKSSVENLNMASTDITTIFGNLIDNAIDVLKEITKEEKKIEIEIFETKNYYCFVIKDSGPRINIETIDFIFEKGFSTKGANRGYGLPLVRDIIQKYNGQVFYDDTHNKSFNITIPKR</sequence>
<name>A0A4Y7R8T8_9FIRM</name>
<keyword evidence="5" id="KW-0808">Transferase</keyword>
<accession>A0A4Y7R8T8</accession>
<dbReference type="EC" id="2.7.13.3" evidence="5"/>
<protein>
    <submittedName>
        <fullName evidence="5">Sensor protein CitS</fullName>
        <ecNumber evidence="5">2.7.13.3</ecNumber>
    </submittedName>
</protein>
<keyword evidence="3" id="KW-0472">Membrane</keyword>
<gene>
    <name evidence="5" type="primary">citS</name>
    <name evidence="5" type="ORF">Psch_02419</name>
</gene>
<evidence type="ECO:0000313" key="5">
    <source>
        <dbReference type="EMBL" id="TEB05378.1"/>
    </source>
</evidence>
<dbReference type="SMART" id="SM00387">
    <property type="entry name" value="HATPase_c"/>
    <property type="match status" value="1"/>
</dbReference>
<evidence type="ECO:0000256" key="1">
    <source>
        <dbReference type="ARBA" id="ARBA00022777"/>
    </source>
</evidence>
<feature type="transmembrane region" description="Helical" evidence="3">
    <location>
        <begin position="9"/>
        <end position="31"/>
    </location>
</feature>
<dbReference type="InterPro" id="IPR036890">
    <property type="entry name" value="HATPase_C_sf"/>
</dbReference>
<evidence type="ECO:0000313" key="6">
    <source>
        <dbReference type="Proteomes" id="UP000298324"/>
    </source>
</evidence>
<dbReference type="GO" id="GO:0000160">
    <property type="term" value="P:phosphorelay signal transduction system"/>
    <property type="evidence" value="ECO:0007669"/>
    <property type="project" value="UniProtKB-KW"/>
</dbReference>
<feature type="transmembrane region" description="Helical" evidence="3">
    <location>
        <begin position="43"/>
        <end position="64"/>
    </location>
</feature>
<keyword evidence="3" id="KW-1133">Transmembrane helix</keyword>
<dbReference type="RefSeq" id="WP_190240449.1">
    <property type="nucleotide sequence ID" value="NZ_QFGA01000002.1"/>
</dbReference>
<dbReference type="Pfam" id="PF14689">
    <property type="entry name" value="SPOB_a"/>
    <property type="match status" value="1"/>
</dbReference>
<evidence type="ECO:0000259" key="4">
    <source>
        <dbReference type="PROSITE" id="PS50109"/>
    </source>
</evidence>
<dbReference type="GO" id="GO:0042802">
    <property type="term" value="F:identical protein binding"/>
    <property type="evidence" value="ECO:0007669"/>
    <property type="project" value="TreeGrafter"/>
</dbReference>
<dbReference type="GO" id="GO:0004673">
    <property type="term" value="F:protein histidine kinase activity"/>
    <property type="evidence" value="ECO:0007669"/>
    <property type="project" value="UniProtKB-EC"/>
</dbReference>
<organism evidence="5 6">
    <name type="scientific">Pelotomaculum schinkii</name>
    <dbReference type="NCBI Taxonomy" id="78350"/>
    <lineage>
        <taxon>Bacteria</taxon>
        <taxon>Bacillati</taxon>
        <taxon>Bacillota</taxon>
        <taxon>Clostridia</taxon>
        <taxon>Eubacteriales</taxon>
        <taxon>Desulfotomaculaceae</taxon>
        <taxon>Pelotomaculum</taxon>
    </lineage>
</organism>
<keyword evidence="6" id="KW-1185">Reference proteome</keyword>